<keyword evidence="2" id="KW-1185">Reference proteome</keyword>
<dbReference type="AlphaFoldDB" id="E5A2D3"/>
<organism evidence="2">
    <name type="scientific">Leptosphaeria maculans (strain JN3 / isolate v23.1.3 / race Av1-4-5-6-7-8)</name>
    <name type="common">Blackleg fungus</name>
    <name type="synonym">Phoma lingam</name>
    <dbReference type="NCBI Taxonomy" id="985895"/>
    <lineage>
        <taxon>Eukaryota</taxon>
        <taxon>Fungi</taxon>
        <taxon>Dikarya</taxon>
        <taxon>Ascomycota</taxon>
        <taxon>Pezizomycotina</taxon>
        <taxon>Dothideomycetes</taxon>
        <taxon>Pleosporomycetidae</taxon>
        <taxon>Pleosporales</taxon>
        <taxon>Pleosporineae</taxon>
        <taxon>Leptosphaeriaceae</taxon>
        <taxon>Plenodomus</taxon>
        <taxon>Plenodomus lingam/Leptosphaeria maculans species complex</taxon>
    </lineage>
</organism>
<sequence>MTCIGPLSERARADERDCSTSTIQYCMHVQVPISSPVATSPVLSAPLYTAKVGQIPCANLPGPPRGFNQSPSCIAENGFRLSSTVSTRANQPTFYGVAHNGWLMF</sequence>
<dbReference type="HOGENOM" id="CLU_2237094_0_0_1"/>
<name>E5A2D3_LEPMJ</name>
<proteinExistence type="predicted"/>
<dbReference type="VEuPathDB" id="FungiDB:LEMA_P089770.1"/>
<evidence type="ECO:0000313" key="1">
    <source>
        <dbReference type="EMBL" id="CBX97568.1"/>
    </source>
</evidence>
<gene>
    <name evidence="1" type="ORF">LEMA_P089770.1</name>
</gene>
<dbReference type="EMBL" id="FP929132">
    <property type="protein sequence ID" value="CBX97568.1"/>
    <property type="molecule type" value="Genomic_DNA"/>
</dbReference>
<evidence type="ECO:0000313" key="2">
    <source>
        <dbReference type="Proteomes" id="UP000002668"/>
    </source>
</evidence>
<dbReference type="Proteomes" id="UP000002668">
    <property type="component" value="Genome"/>
</dbReference>
<reference evidence="2" key="1">
    <citation type="journal article" date="2011" name="Nat. Commun.">
        <title>Effector diversification within compartments of the Leptosphaeria maculans genome affected by Repeat-Induced Point mutations.</title>
        <authorList>
            <person name="Rouxel T."/>
            <person name="Grandaubert J."/>
            <person name="Hane J.K."/>
            <person name="Hoede C."/>
            <person name="van de Wouw A.P."/>
            <person name="Couloux A."/>
            <person name="Dominguez V."/>
            <person name="Anthouard V."/>
            <person name="Bally P."/>
            <person name="Bourras S."/>
            <person name="Cozijnsen A.J."/>
            <person name="Ciuffetti L.M."/>
            <person name="Degrave A."/>
            <person name="Dilmaghani A."/>
            <person name="Duret L."/>
            <person name="Fudal I."/>
            <person name="Goodwin S.B."/>
            <person name="Gout L."/>
            <person name="Glaser N."/>
            <person name="Linglin J."/>
            <person name="Kema G.H.J."/>
            <person name="Lapalu N."/>
            <person name="Lawrence C.B."/>
            <person name="May K."/>
            <person name="Meyer M."/>
            <person name="Ollivier B."/>
            <person name="Poulain J."/>
            <person name="Schoch C.L."/>
            <person name="Simon A."/>
            <person name="Spatafora J.W."/>
            <person name="Stachowiak A."/>
            <person name="Turgeon B.G."/>
            <person name="Tyler B.M."/>
            <person name="Vincent D."/>
            <person name="Weissenbach J."/>
            <person name="Amselem J."/>
            <person name="Quesneville H."/>
            <person name="Oliver R.P."/>
            <person name="Wincker P."/>
            <person name="Balesdent M.-H."/>
            <person name="Howlett B.J."/>
        </authorList>
    </citation>
    <scope>NUCLEOTIDE SEQUENCE [LARGE SCALE GENOMIC DNA]</scope>
    <source>
        <strain evidence="2">JN3 / isolate v23.1.3 / race Av1-4-5-6-7-8</strain>
    </source>
</reference>
<dbReference type="InParanoid" id="E5A2D3"/>
<protein>
    <submittedName>
        <fullName evidence="1">Predicted protein</fullName>
    </submittedName>
</protein>
<accession>E5A2D3</accession>